<accession>A0A8S3QCY2</accession>
<feature type="compositionally biased region" description="Basic and acidic residues" evidence="2">
    <location>
        <begin position="174"/>
        <end position="183"/>
    </location>
</feature>
<dbReference type="InterPro" id="IPR049337">
    <property type="entry name" value="TOR1A_C"/>
</dbReference>
<dbReference type="PANTHER" id="PTHR10760">
    <property type="entry name" value="TORSIN"/>
    <property type="match status" value="1"/>
</dbReference>
<feature type="transmembrane region" description="Helical" evidence="3">
    <location>
        <begin position="200"/>
        <end position="219"/>
    </location>
</feature>
<evidence type="ECO:0000313" key="5">
    <source>
        <dbReference type="EMBL" id="CAG2193314.1"/>
    </source>
</evidence>
<dbReference type="GO" id="GO:0005737">
    <property type="term" value="C:cytoplasm"/>
    <property type="evidence" value="ECO:0007669"/>
    <property type="project" value="UniProtKB-ARBA"/>
</dbReference>
<name>A0A8S3QCY2_MYTED</name>
<dbReference type="EMBL" id="CAJPWZ010000459">
    <property type="protein sequence ID" value="CAG2193314.1"/>
    <property type="molecule type" value="Genomic_DNA"/>
</dbReference>
<reference evidence="5" key="1">
    <citation type="submission" date="2021-03" db="EMBL/GenBank/DDBJ databases">
        <authorList>
            <person name="Bekaert M."/>
        </authorList>
    </citation>
    <scope>NUCLEOTIDE SEQUENCE</scope>
</reference>
<keyword evidence="6" id="KW-1185">Reference proteome</keyword>
<keyword evidence="3" id="KW-0472">Membrane</keyword>
<evidence type="ECO:0000256" key="2">
    <source>
        <dbReference type="SAM" id="MobiDB-lite"/>
    </source>
</evidence>
<dbReference type="Pfam" id="PF06309">
    <property type="entry name" value="Torsin"/>
    <property type="match status" value="1"/>
</dbReference>
<evidence type="ECO:0000313" key="6">
    <source>
        <dbReference type="Proteomes" id="UP000683360"/>
    </source>
</evidence>
<evidence type="ECO:0000256" key="1">
    <source>
        <dbReference type="ARBA" id="ARBA00006235"/>
    </source>
</evidence>
<feature type="region of interest" description="Disordered" evidence="2">
    <location>
        <begin position="165"/>
        <end position="191"/>
    </location>
</feature>
<dbReference type="Gene3D" id="3.40.50.300">
    <property type="entry name" value="P-loop containing nucleotide triphosphate hydrolases"/>
    <property type="match status" value="1"/>
</dbReference>
<protein>
    <submittedName>
        <fullName evidence="5">TOR1</fullName>
    </submittedName>
</protein>
<evidence type="ECO:0000259" key="4">
    <source>
        <dbReference type="Pfam" id="PF21376"/>
    </source>
</evidence>
<dbReference type="AlphaFoldDB" id="A0A8S3QCY2"/>
<dbReference type="Proteomes" id="UP000683360">
    <property type="component" value="Unassembled WGS sequence"/>
</dbReference>
<keyword evidence="3" id="KW-1133">Transmembrane helix</keyword>
<dbReference type="InterPro" id="IPR010448">
    <property type="entry name" value="Torsin"/>
</dbReference>
<organism evidence="5 6">
    <name type="scientific">Mytilus edulis</name>
    <name type="common">Blue mussel</name>
    <dbReference type="NCBI Taxonomy" id="6550"/>
    <lineage>
        <taxon>Eukaryota</taxon>
        <taxon>Metazoa</taxon>
        <taxon>Spiralia</taxon>
        <taxon>Lophotrochozoa</taxon>
        <taxon>Mollusca</taxon>
        <taxon>Bivalvia</taxon>
        <taxon>Autobranchia</taxon>
        <taxon>Pteriomorphia</taxon>
        <taxon>Mytilida</taxon>
        <taxon>Mytiloidea</taxon>
        <taxon>Mytilidae</taxon>
        <taxon>Mytilinae</taxon>
        <taxon>Mytilus</taxon>
    </lineage>
</organism>
<dbReference type="Pfam" id="PF21376">
    <property type="entry name" value="TOR1A_C"/>
    <property type="match status" value="1"/>
</dbReference>
<gene>
    <name evidence="5" type="ORF">MEDL_8449</name>
</gene>
<evidence type="ECO:0000256" key="3">
    <source>
        <dbReference type="SAM" id="Phobius"/>
    </source>
</evidence>
<comment type="similarity">
    <text evidence="1">Belongs to the ClpA/ClpB family. Torsin subfamily.</text>
</comment>
<keyword evidence="3" id="KW-0812">Transmembrane</keyword>
<dbReference type="InterPro" id="IPR027417">
    <property type="entry name" value="P-loop_NTPase"/>
</dbReference>
<dbReference type="SUPFAM" id="SSF52540">
    <property type="entry name" value="P-loop containing nucleoside triphosphate hydrolases"/>
    <property type="match status" value="1"/>
</dbReference>
<feature type="domain" description="Torsin-1A C-terminal" evidence="4">
    <location>
        <begin position="442"/>
        <end position="495"/>
    </location>
</feature>
<sequence>MLNWISTIIASSQKNKLKLMRLPLSLSLNYGGNKLSVYNLVVLIRKMDEEPMEMSPDGNKNKSYYQGFHDNSNSDMDVDTSHDKSYSSPYVNNFSFHNMSATISTSSPYKSEAKYFHQAGESVKPLGMRPLIAPKKTQEKKISNLHKDENLNTLLSESNKLIKSSLEKKKSRSKSKEMSPREKRVNRRKSGNQYDGRRKFYGWLFLAVLFALLSTFIVIHQKCHIHMDVNKFEHVFDENVFGQHIAKHALTTTLRNISLRMQNDTKLSTNPLVFSFHGWTGVGKNFVTKQLLYGFDNARVTTFLIPLHFPHKSQDKEYKINIQKWVKGNITLCYVNIFVFDEMDKATPGLLEGLLSVMKDIQRIEMEKTWIIFLFLSNSRGHQINNYLFTEMKSGKKRNDITFEEILPVLTNLDSSDEWYKDFHKQGLIHTFVPFLPLNKYHVHQCIEKDIIKKGSRPTTELINSISEEMHYIQPVADHVPYSLTGCKRVSDKVDIHI</sequence>
<dbReference type="GO" id="GO:0016887">
    <property type="term" value="F:ATP hydrolysis activity"/>
    <property type="evidence" value="ECO:0007669"/>
    <property type="project" value="InterPro"/>
</dbReference>
<dbReference type="GO" id="GO:0012505">
    <property type="term" value="C:endomembrane system"/>
    <property type="evidence" value="ECO:0007669"/>
    <property type="project" value="UniProtKB-ARBA"/>
</dbReference>
<comment type="caution">
    <text evidence="5">The sequence shown here is derived from an EMBL/GenBank/DDBJ whole genome shotgun (WGS) entry which is preliminary data.</text>
</comment>
<dbReference type="GO" id="GO:0005524">
    <property type="term" value="F:ATP binding"/>
    <property type="evidence" value="ECO:0007669"/>
    <property type="project" value="InterPro"/>
</dbReference>
<proteinExistence type="inferred from homology"/>
<dbReference type="PANTHER" id="PTHR10760:SF2">
    <property type="entry name" value="LD13476P-RELATED"/>
    <property type="match status" value="1"/>
</dbReference>
<dbReference type="OrthoDB" id="19623at2759"/>